<evidence type="ECO:0000313" key="3">
    <source>
        <dbReference type="Proteomes" id="UP000729402"/>
    </source>
</evidence>
<evidence type="ECO:0000256" key="1">
    <source>
        <dbReference type="SAM" id="MobiDB-lite"/>
    </source>
</evidence>
<organism evidence="2 3">
    <name type="scientific">Zizania palustris</name>
    <name type="common">Northern wild rice</name>
    <dbReference type="NCBI Taxonomy" id="103762"/>
    <lineage>
        <taxon>Eukaryota</taxon>
        <taxon>Viridiplantae</taxon>
        <taxon>Streptophyta</taxon>
        <taxon>Embryophyta</taxon>
        <taxon>Tracheophyta</taxon>
        <taxon>Spermatophyta</taxon>
        <taxon>Magnoliopsida</taxon>
        <taxon>Liliopsida</taxon>
        <taxon>Poales</taxon>
        <taxon>Poaceae</taxon>
        <taxon>BOP clade</taxon>
        <taxon>Oryzoideae</taxon>
        <taxon>Oryzeae</taxon>
        <taxon>Zizaniinae</taxon>
        <taxon>Zizania</taxon>
    </lineage>
</organism>
<comment type="caution">
    <text evidence="2">The sequence shown here is derived from an EMBL/GenBank/DDBJ whole genome shotgun (WGS) entry which is preliminary data.</text>
</comment>
<feature type="region of interest" description="Disordered" evidence="1">
    <location>
        <begin position="47"/>
        <end position="68"/>
    </location>
</feature>
<gene>
    <name evidence="2" type="ORF">GUJ93_ZPchr0012g20355</name>
</gene>
<proteinExistence type="predicted"/>
<reference evidence="2" key="1">
    <citation type="journal article" date="2021" name="bioRxiv">
        <title>Whole Genome Assembly and Annotation of Northern Wild Rice, Zizania palustris L., Supports a Whole Genome Duplication in the Zizania Genus.</title>
        <authorList>
            <person name="Haas M."/>
            <person name="Kono T."/>
            <person name="Macchietto M."/>
            <person name="Millas R."/>
            <person name="McGilp L."/>
            <person name="Shao M."/>
            <person name="Duquette J."/>
            <person name="Hirsch C.N."/>
            <person name="Kimball J."/>
        </authorList>
    </citation>
    <scope>NUCLEOTIDE SEQUENCE</scope>
    <source>
        <tissue evidence="2">Fresh leaf tissue</tissue>
    </source>
</reference>
<evidence type="ECO:0000313" key="2">
    <source>
        <dbReference type="EMBL" id="KAG8095083.1"/>
    </source>
</evidence>
<protein>
    <submittedName>
        <fullName evidence="2">Uncharacterized protein</fullName>
    </submittedName>
</protein>
<name>A0A8J6BZB1_ZIZPA</name>
<dbReference type="AlphaFoldDB" id="A0A8J6BZB1"/>
<accession>A0A8J6BZB1</accession>
<dbReference type="EMBL" id="JAAALK010000080">
    <property type="protein sequence ID" value="KAG8095083.1"/>
    <property type="molecule type" value="Genomic_DNA"/>
</dbReference>
<reference evidence="2" key="2">
    <citation type="submission" date="2021-02" db="EMBL/GenBank/DDBJ databases">
        <authorList>
            <person name="Kimball J.A."/>
            <person name="Haas M.W."/>
            <person name="Macchietto M."/>
            <person name="Kono T."/>
            <person name="Duquette J."/>
            <person name="Shao M."/>
        </authorList>
    </citation>
    <scope>NUCLEOTIDE SEQUENCE</scope>
    <source>
        <tissue evidence="2">Fresh leaf tissue</tissue>
    </source>
</reference>
<feature type="region of interest" description="Disordered" evidence="1">
    <location>
        <begin position="1"/>
        <end position="33"/>
    </location>
</feature>
<feature type="compositionally biased region" description="Basic and acidic residues" evidence="1">
    <location>
        <begin position="57"/>
        <end position="68"/>
    </location>
</feature>
<dbReference type="Proteomes" id="UP000729402">
    <property type="component" value="Unassembled WGS sequence"/>
</dbReference>
<sequence>MGALFEGRASLARGRTPPSGCVRGPEDRSPKAFGGCAGGKKGLRFAKQAGGRSHVPKRCEGSDTSTKH</sequence>
<keyword evidence="3" id="KW-1185">Reference proteome</keyword>